<evidence type="ECO:0000256" key="5">
    <source>
        <dbReference type="ARBA" id="ARBA00038359"/>
    </source>
</evidence>
<evidence type="ECO:0000259" key="7">
    <source>
        <dbReference type="Pfam" id="PF20684"/>
    </source>
</evidence>
<accession>A0A6A5VMR9</accession>
<organism evidence="8 9">
    <name type="scientific">Bimuria novae-zelandiae CBS 107.79</name>
    <dbReference type="NCBI Taxonomy" id="1447943"/>
    <lineage>
        <taxon>Eukaryota</taxon>
        <taxon>Fungi</taxon>
        <taxon>Dikarya</taxon>
        <taxon>Ascomycota</taxon>
        <taxon>Pezizomycotina</taxon>
        <taxon>Dothideomycetes</taxon>
        <taxon>Pleosporomycetidae</taxon>
        <taxon>Pleosporales</taxon>
        <taxon>Massarineae</taxon>
        <taxon>Didymosphaeriaceae</taxon>
        <taxon>Bimuria</taxon>
    </lineage>
</organism>
<sequence>MTTMFRVHSQLVEGFCQLSILAFYLRLVTSPTTKKIIWVLMALVSCFALGNTFAMILQCKPIPFFWDGWRGEMAGKCTVDVRIFGFVRGGIEIALDLAILILPLPMLSKLQMSLRKKIQIMSMFCVGFV</sequence>
<proteinExistence type="inferred from homology"/>
<keyword evidence="3 6" id="KW-1133">Transmembrane helix</keyword>
<dbReference type="PANTHER" id="PTHR33048:SF143">
    <property type="entry name" value="EXTRACELLULAR MEMBRANE PROTEIN CFEM DOMAIN-CONTAINING PROTEIN-RELATED"/>
    <property type="match status" value="1"/>
</dbReference>
<dbReference type="InterPro" id="IPR049326">
    <property type="entry name" value="Rhodopsin_dom_fungi"/>
</dbReference>
<feature type="transmembrane region" description="Helical" evidence="6">
    <location>
        <begin position="36"/>
        <end position="57"/>
    </location>
</feature>
<keyword evidence="2 6" id="KW-0812">Transmembrane</keyword>
<evidence type="ECO:0000313" key="9">
    <source>
        <dbReference type="Proteomes" id="UP000800036"/>
    </source>
</evidence>
<dbReference type="AlphaFoldDB" id="A0A6A5VMR9"/>
<dbReference type="GO" id="GO:0016020">
    <property type="term" value="C:membrane"/>
    <property type="evidence" value="ECO:0007669"/>
    <property type="project" value="UniProtKB-SubCell"/>
</dbReference>
<evidence type="ECO:0000313" key="8">
    <source>
        <dbReference type="EMBL" id="KAF1978185.1"/>
    </source>
</evidence>
<dbReference type="Proteomes" id="UP000800036">
    <property type="component" value="Unassembled WGS sequence"/>
</dbReference>
<evidence type="ECO:0000256" key="4">
    <source>
        <dbReference type="ARBA" id="ARBA00023136"/>
    </source>
</evidence>
<protein>
    <recommendedName>
        <fullName evidence="7">Rhodopsin domain-containing protein</fullName>
    </recommendedName>
</protein>
<comment type="subcellular location">
    <subcellularLocation>
        <location evidence="1">Membrane</location>
        <topology evidence="1">Multi-pass membrane protein</topology>
    </subcellularLocation>
</comment>
<evidence type="ECO:0000256" key="3">
    <source>
        <dbReference type="ARBA" id="ARBA00022989"/>
    </source>
</evidence>
<reference evidence="8" key="1">
    <citation type="journal article" date="2020" name="Stud. Mycol.">
        <title>101 Dothideomycetes genomes: a test case for predicting lifestyles and emergence of pathogens.</title>
        <authorList>
            <person name="Haridas S."/>
            <person name="Albert R."/>
            <person name="Binder M."/>
            <person name="Bloem J."/>
            <person name="Labutti K."/>
            <person name="Salamov A."/>
            <person name="Andreopoulos B."/>
            <person name="Baker S."/>
            <person name="Barry K."/>
            <person name="Bills G."/>
            <person name="Bluhm B."/>
            <person name="Cannon C."/>
            <person name="Castanera R."/>
            <person name="Culley D."/>
            <person name="Daum C."/>
            <person name="Ezra D."/>
            <person name="Gonzalez J."/>
            <person name="Henrissat B."/>
            <person name="Kuo A."/>
            <person name="Liang C."/>
            <person name="Lipzen A."/>
            <person name="Lutzoni F."/>
            <person name="Magnuson J."/>
            <person name="Mondo S."/>
            <person name="Nolan M."/>
            <person name="Ohm R."/>
            <person name="Pangilinan J."/>
            <person name="Park H.-J."/>
            <person name="Ramirez L."/>
            <person name="Alfaro M."/>
            <person name="Sun H."/>
            <person name="Tritt A."/>
            <person name="Yoshinaga Y."/>
            <person name="Zwiers L.-H."/>
            <person name="Turgeon B."/>
            <person name="Goodwin S."/>
            <person name="Spatafora J."/>
            <person name="Crous P."/>
            <person name="Grigoriev I."/>
        </authorList>
    </citation>
    <scope>NUCLEOTIDE SEQUENCE</scope>
    <source>
        <strain evidence="8">CBS 107.79</strain>
    </source>
</reference>
<dbReference type="EMBL" id="ML976661">
    <property type="protein sequence ID" value="KAF1978185.1"/>
    <property type="molecule type" value="Genomic_DNA"/>
</dbReference>
<comment type="similarity">
    <text evidence="5">Belongs to the SAT4 family.</text>
</comment>
<dbReference type="OrthoDB" id="2496787at2759"/>
<dbReference type="Pfam" id="PF20684">
    <property type="entry name" value="Fung_rhodopsin"/>
    <property type="match status" value="1"/>
</dbReference>
<keyword evidence="9" id="KW-1185">Reference proteome</keyword>
<feature type="domain" description="Rhodopsin" evidence="7">
    <location>
        <begin position="11"/>
        <end position="128"/>
    </location>
</feature>
<gene>
    <name evidence="8" type="ORF">BU23DRAFT_550256</name>
</gene>
<dbReference type="InterPro" id="IPR052337">
    <property type="entry name" value="SAT4-like"/>
</dbReference>
<keyword evidence="4 6" id="KW-0472">Membrane</keyword>
<feature type="transmembrane region" description="Helical" evidence="6">
    <location>
        <begin position="83"/>
        <end position="107"/>
    </location>
</feature>
<evidence type="ECO:0000256" key="1">
    <source>
        <dbReference type="ARBA" id="ARBA00004141"/>
    </source>
</evidence>
<dbReference type="PANTHER" id="PTHR33048">
    <property type="entry name" value="PTH11-LIKE INTEGRAL MEMBRANE PROTEIN (AFU_ORTHOLOGUE AFUA_5G11245)"/>
    <property type="match status" value="1"/>
</dbReference>
<evidence type="ECO:0000256" key="2">
    <source>
        <dbReference type="ARBA" id="ARBA00022692"/>
    </source>
</evidence>
<name>A0A6A5VMR9_9PLEO</name>
<evidence type="ECO:0000256" key="6">
    <source>
        <dbReference type="SAM" id="Phobius"/>
    </source>
</evidence>